<dbReference type="AlphaFoldDB" id="S8EZH9"/>
<dbReference type="HOGENOM" id="CLU_2873799_0_0_1"/>
<protein>
    <submittedName>
        <fullName evidence="1">Uncharacterized protein</fullName>
    </submittedName>
</protein>
<accession>S8EZH9</accession>
<evidence type="ECO:0000313" key="2">
    <source>
        <dbReference type="Proteomes" id="UP000015241"/>
    </source>
</evidence>
<name>S8EZH9_FOMSC</name>
<evidence type="ECO:0000313" key="1">
    <source>
        <dbReference type="EMBL" id="EPS95020.1"/>
    </source>
</evidence>
<organism evidence="1 2">
    <name type="scientific">Fomitopsis schrenkii</name>
    <name type="common">Brown rot fungus</name>
    <dbReference type="NCBI Taxonomy" id="2126942"/>
    <lineage>
        <taxon>Eukaryota</taxon>
        <taxon>Fungi</taxon>
        <taxon>Dikarya</taxon>
        <taxon>Basidiomycota</taxon>
        <taxon>Agaricomycotina</taxon>
        <taxon>Agaricomycetes</taxon>
        <taxon>Polyporales</taxon>
        <taxon>Fomitopsis</taxon>
    </lineage>
</organism>
<dbReference type="InParanoid" id="S8EZH9"/>
<reference evidence="1 2" key="1">
    <citation type="journal article" date="2012" name="Science">
        <title>The Paleozoic origin of enzymatic lignin decomposition reconstructed from 31 fungal genomes.</title>
        <authorList>
            <person name="Floudas D."/>
            <person name="Binder M."/>
            <person name="Riley R."/>
            <person name="Barry K."/>
            <person name="Blanchette R.A."/>
            <person name="Henrissat B."/>
            <person name="Martinez A.T."/>
            <person name="Otillar R."/>
            <person name="Spatafora J.W."/>
            <person name="Yadav J.S."/>
            <person name="Aerts A."/>
            <person name="Benoit I."/>
            <person name="Boyd A."/>
            <person name="Carlson A."/>
            <person name="Copeland A."/>
            <person name="Coutinho P.M."/>
            <person name="de Vries R.P."/>
            <person name="Ferreira P."/>
            <person name="Findley K."/>
            <person name="Foster B."/>
            <person name="Gaskell J."/>
            <person name="Glotzer D."/>
            <person name="Gorecki P."/>
            <person name="Heitman J."/>
            <person name="Hesse C."/>
            <person name="Hori C."/>
            <person name="Igarashi K."/>
            <person name="Jurgens J.A."/>
            <person name="Kallen N."/>
            <person name="Kersten P."/>
            <person name="Kohler A."/>
            <person name="Kuees U."/>
            <person name="Kumar T.K.A."/>
            <person name="Kuo A."/>
            <person name="LaButti K."/>
            <person name="Larrondo L.F."/>
            <person name="Lindquist E."/>
            <person name="Ling A."/>
            <person name="Lombard V."/>
            <person name="Lucas S."/>
            <person name="Lundell T."/>
            <person name="Martin R."/>
            <person name="McLaughlin D.J."/>
            <person name="Morgenstern I."/>
            <person name="Morin E."/>
            <person name="Murat C."/>
            <person name="Nagy L.G."/>
            <person name="Nolan M."/>
            <person name="Ohm R.A."/>
            <person name="Patyshakuliyeva A."/>
            <person name="Rokas A."/>
            <person name="Ruiz-Duenas F.J."/>
            <person name="Sabat G."/>
            <person name="Salamov A."/>
            <person name="Samejima M."/>
            <person name="Schmutz J."/>
            <person name="Slot J.C."/>
            <person name="St John F."/>
            <person name="Stenlid J."/>
            <person name="Sun H."/>
            <person name="Sun S."/>
            <person name="Syed K."/>
            <person name="Tsang A."/>
            <person name="Wiebenga A."/>
            <person name="Young D."/>
            <person name="Pisabarro A."/>
            <person name="Eastwood D.C."/>
            <person name="Martin F."/>
            <person name="Cullen D."/>
            <person name="Grigoriev I.V."/>
            <person name="Hibbett D.S."/>
        </authorList>
    </citation>
    <scope>NUCLEOTIDE SEQUENCE</scope>
    <source>
        <strain evidence="2">FP-58527</strain>
    </source>
</reference>
<dbReference type="EMBL" id="KE504217">
    <property type="protein sequence ID" value="EPS95020.1"/>
    <property type="molecule type" value="Genomic_DNA"/>
</dbReference>
<proteinExistence type="predicted"/>
<feature type="non-terminal residue" evidence="1">
    <location>
        <position position="1"/>
    </location>
</feature>
<dbReference type="Proteomes" id="UP000015241">
    <property type="component" value="Unassembled WGS sequence"/>
</dbReference>
<gene>
    <name evidence="1" type="ORF">FOMPIDRAFT_1109271</name>
</gene>
<sequence length="64" mass="7218">IVADSTLTRELSARWIYRDRMHASIAARLWQIETLPGFSGKLVSGCRLKRSYVGQDSVPLPSWA</sequence>
<feature type="non-terminal residue" evidence="1">
    <location>
        <position position="64"/>
    </location>
</feature>
<keyword evidence="2" id="KW-1185">Reference proteome</keyword>